<feature type="active site" description="Proton acceptor" evidence="8">
    <location>
        <position position="44"/>
    </location>
</feature>
<keyword evidence="11" id="KW-1185">Reference proteome</keyword>
<protein>
    <recommendedName>
        <fullName evidence="8">Tryptophan synthase alpha chain</fullName>
        <ecNumber evidence="8">4.2.1.20</ecNumber>
    </recommendedName>
</protein>
<comment type="pathway">
    <text evidence="1 8">Amino-acid biosynthesis; L-tryptophan biosynthesis; L-tryptophan from chorismate: step 5/5.</text>
</comment>
<reference evidence="10" key="1">
    <citation type="submission" date="2021-04" db="EMBL/GenBank/DDBJ databases">
        <title>Taxonomic assessment of Weissella genus.</title>
        <authorList>
            <person name="Fanelli F."/>
            <person name="Chieffi D."/>
            <person name="Dell'Aquila A."/>
            <person name="Gyu-Sung C."/>
            <person name="Franz C.M.A.P."/>
            <person name="Fusco V."/>
        </authorList>
    </citation>
    <scope>NUCLEOTIDE SEQUENCE</scope>
    <source>
        <strain evidence="10">LMG 25373</strain>
    </source>
</reference>
<evidence type="ECO:0000256" key="4">
    <source>
        <dbReference type="ARBA" id="ARBA00022822"/>
    </source>
</evidence>
<dbReference type="HAMAP" id="MF_00131">
    <property type="entry name" value="Trp_synth_alpha"/>
    <property type="match status" value="1"/>
</dbReference>
<dbReference type="InterPro" id="IPR013785">
    <property type="entry name" value="Aldolase_TIM"/>
</dbReference>
<dbReference type="Proteomes" id="UP001057481">
    <property type="component" value="Unassembled WGS sequence"/>
</dbReference>
<gene>
    <name evidence="8" type="primary">trpA</name>
    <name evidence="10" type="ORF">KAK10_07550</name>
</gene>
<dbReference type="RefSeq" id="WP_205143672.1">
    <property type="nucleotide sequence ID" value="NZ_JAFBDN010000009.1"/>
</dbReference>
<keyword evidence="3 8" id="KW-0028">Amino-acid biosynthesis</keyword>
<evidence type="ECO:0000256" key="8">
    <source>
        <dbReference type="HAMAP-Rule" id="MF_00131"/>
    </source>
</evidence>
<dbReference type="InterPro" id="IPR002028">
    <property type="entry name" value="Trp_synthase_suA"/>
</dbReference>
<evidence type="ECO:0000256" key="9">
    <source>
        <dbReference type="RuleBase" id="RU003662"/>
    </source>
</evidence>
<keyword evidence="4 8" id="KW-0822">Tryptophan biosynthesis</keyword>
<accession>A0ABT0VJB9</accession>
<dbReference type="Pfam" id="PF00290">
    <property type="entry name" value="Trp_syntA"/>
    <property type="match status" value="1"/>
</dbReference>
<comment type="function">
    <text evidence="8">The alpha subunit is responsible for the aldol cleavage of indoleglycerol phosphate to indole and glyceraldehyde 3-phosphate.</text>
</comment>
<evidence type="ECO:0000256" key="3">
    <source>
        <dbReference type="ARBA" id="ARBA00022605"/>
    </source>
</evidence>
<comment type="catalytic activity">
    <reaction evidence="7 8">
        <text>(1S,2R)-1-C-(indol-3-yl)glycerol 3-phosphate + L-serine = D-glyceraldehyde 3-phosphate + L-tryptophan + H2O</text>
        <dbReference type="Rhea" id="RHEA:10532"/>
        <dbReference type="ChEBI" id="CHEBI:15377"/>
        <dbReference type="ChEBI" id="CHEBI:33384"/>
        <dbReference type="ChEBI" id="CHEBI:57912"/>
        <dbReference type="ChEBI" id="CHEBI:58866"/>
        <dbReference type="ChEBI" id="CHEBI:59776"/>
        <dbReference type="EC" id="4.2.1.20"/>
    </reaction>
</comment>
<comment type="caution">
    <text evidence="10">The sequence shown here is derived from an EMBL/GenBank/DDBJ whole genome shotgun (WGS) entry which is preliminary data.</text>
</comment>
<organism evidence="10 11">
    <name type="scientific">Periweissella beninensis</name>
    <dbReference type="NCBI Taxonomy" id="504936"/>
    <lineage>
        <taxon>Bacteria</taxon>
        <taxon>Bacillati</taxon>
        <taxon>Bacillota</taxon>
        <taxon>Bacilli</taxon>
        <taxon>Lactobacillales</taxon>
        <taxon>Lactobacillaceae</taxon>
        <taxon>Periweissella</taxon>
    </lineage>
</organism>
<keyword evidence="5 8" id="KW-0057">Aromatic amino acid biosynthesis</keyword>
<dbReference type="EMBL" id="JAGMVS010000068">
    <property type="protein sequence ID" value="MCM2437761.1"/>
    <property type="molecule type" value="Genomic_DNA"/>
</dbReference>
<dbReference type="InterPro" id="IPR018204">
    <property type="entry name" value="Trp_synthase_alpha_AS"/>
</dbReference>
<dbReference type="PROSITE" id="PS00167">
    <property type="entry name" value="TRP_SYNTHASE_ALPHA"/>
    <property type="match status" value="1"/>
</dbReference>
<dbReference type="NCBIfam" id="TIGR00262">
    <property type="entry name" value="trpA"/>
    <property type="match status" value="1"/>
</dbReference>
<evidence type="ECO:0000256" key="6">
    <source>
        <dbReference type="ARBA" id="ARBA00023239"/>
    </source>
</evidence>
<feature type="active site" description="Proton acceptor" evidence="8">
    <location>
        <position position="55"/>
    </location>
</feature>
<keyword evidence="6 8" id="KW-0456">Lyase</keyword>
<dbReference type="Gene3D" id="3.20.20.70">
    <property type="entry name" value="Aldolase class I"/>
    <property type="match status" value="1"/>
</dbReference>
<evidence type="ECO:0000256" key="1">
    <source>
        <dbReference type="ARBA" id="ARBA00004733"/>
    </source>
</evidence>
<evidence type="ECO:0000256" key="5">
    <source>
        <dbReference type="ARBA" id="ARBA00023141"/>
    </source>
</evidence>
<evidence type="ECO:0000313" key="11">
    <source>
        <dbReference type="Proteomes" id="UP001057481"/>
    </source>
</evidence>
<dbReference type="PANTHER" id="PTHR43406:SF1">
    <property type="entry name" value="TRYPTOPHAN SYNTHASE ALPHA CHAIN, CHLOROPLASTIC"/>
    <property type="match status" value="1"/>
</dbReference>
<dbReference type="SUPFAM" id="SSF51366">
    <property type="entry name" value="Ribulose-phoshate binding barrel"/>
    <property type="match status" value="1"/>
</dbReference>
<dbReference type="PANTHER" id="PTHR43406">
    <property type="entry name" value="TRYPTOPHAN SYNTHASE, ALPHA CHAIN"/>
    <property type="match status" value="1"/>
</dbReference>
<name>A0ABT0VJB9_9LACO</name>
<dbReference type="CDD" id="cd04724">
    <property type="entry name" value="Tryptophan_synthase_alpha"/>
    <property type="match status" value="1"/>
</dbReference>
<dbReference type="EC" id="4.2.1.20" evidence="8"/>
<proteinExistence type="inferred from homology"/>
<evidence type="ECO:0000256" key="2">
    <source>
        <dbReference type="ARBA" id="ARBA00011270"/>
    </source>
</evidence>
<comment type="similarity">
    <text evidence="8 9">Belongs to the TrpA family.</text>
</comment>
<comment type="subunit">
    <text evidence="2 8">Tetramer of two alpha and two beta chains.</text>
</comment>
<evidence type="ECO:0000256" key="7">
    <source>
        <dbReference type="ARBA" id="ARBA00049047"/>
    </source>
</evidence>
<sequence>MSNLNNVFKNNKAFIPFVVACDPDFDTTVANIIALAEGGADIVELGIPFSDPVADGPVIQAADMRALTNKPDLTMDDVFDIVKKVRLTTAIPIVLLTYSNIIFQYGYAAFCKKCAALAIDGLVIPDMPLEEQTELKHFTDKANLALIPLITPTSGVRIAKIAQAASGFIYVVSSLGVTGLRANFDQNLADVIAQIKNVSAIPTAIGFGIHTATQAQTMAKFADGVIVGSACVQIVAKYQKMAPPYLKQYTQTMKQSIASTLDE</sequence>
<dbReference type="GO" id="GO:0004834">
    <property type="term" value="F:tryptophan synthase activity"/>
    <property type="evidence" value="ECO:0007669"/>
    <property type="project" value="UniProtKB-EC"/>
</dbReference>
<evidence type="ECO:0000313" key="10">
    <source>
        <dbReference type="EMBL" id="MCM2437761.1"/>
    </source>
</evidence>
<dbReference type="InterPro" id="IPR011060">
    <property type="entry name" value="RibuloseP-bd_barrel"/>
</dbReference>